<feature type="transmembrane region" description="Helical" evidence="1">
    <location>
        <begin position="15"/>
        <end position="35"/>
    </location>
</feature>
<feature type="transmembrane region" description="Helical" evidence="1">
    <location>
        <begin position="176"/>
        <end position="193"/>
    </location>
</feature>
<feature type="transmembrane region" description="Helical" evidence="1">
    <location>
        <begin position="134"/>
        <end position="164"/>
    </location>
</feature>
<keyword evidence="4" id="KW-1185">Reference proteome</keyword>
<dbReference type="InterPro" id="IPR000326">
    <property type="entry name" value="PAP2/HPO"/>
</dbReference>
<name>A0A0Q3HTD6_9FLAO</name>
<dbReference type="SUPFAM" id="SSF48317">
    <property type="entry name" value="Acid phosphatase/Vanadium-dependent haloperoxidase"/>
    <property type="match status" value="1"/>
</dbReference>
<evidence type="ECO:0000313" key="4">
    <source>
        <dbReference type="Proteomes" id="UP000051682"/>
    </source>
</evidence>
<dbReference type="Pfam" id="PF01569">
    <property type="entry name" value="PAP2"/>
    <property type="match status" value="1"/>
</dbReference>
<dbReference type="Gene3D" id="1.20.144.10">
    <property type="entry name" value="Phosphatidic acid phosphatase type 2/haloperoxidase"/>
    <property type="match status" value="1"/>
</dbReference>
<dbReference type="OrthoDB" id="966117at2"/>
<feature type="transmembrane region" description="Helical" evidence="1">
    <location>
        <begin position="47"/>
        <end position="64"/>
    </location>
</feature>
<evidence type="ECO:0000259" key="2">
    <source>
        <dbReference type="Pfam" id="PF01569"/>
    </source>
</evidence>
<dbReference type="CDD" id="cd01610">
    <property type="entry name" value="PAP2_like"/>
    <property type="match status" value="1"/>
</dbReference>
<keyword evidence="1" id="KW-0812">Transmembrane</keyword>
<feature type="transmembrane region" description="Helical" evidence="1">
    <location>
        <begin position="84"/>
        <end position="102"/>
    </location>
</feature>
<comment type="caution">
    <text evidence="3">The sequence shown here is derived from an EMBL/GenBank/DDBJ whole genome shotgun (WGS) entry which is preliminary data.</text>
</comment>
<dbReference type="RefSeq" id="WP_056014541.1">
    <property type="nucleotide sequence ID" value="NZ_LLYZ01000005.1"/>
</dbReference>
<gene>
    <name evidence="3" type="ORF">AR438_09090</name>
</gene>
<evidence type="ECO:0000256" key="1">
    <source>
        <dbReference type="SAM" id="Phobius"/>
    </source>
</evidence>
<feature type="transmembrane region" description="Helical" evidence="1">
    <location>
        <begin position="109"/>
        <end position="128"/>
    </location>
</feature>
<dbReference type="InterPro" id="IPR036938">
    <property type="entry name" value="PAP2/HPO_sf"/>
</dbReference>
<reference evidence="3 4" key="1">
    <citation type="submission" date="2015-10" db="EMBL/GenBank/DDBJ databases">
        <title>Chryseobacterium aquaticum genome.</title>
        <authorList>
            <person name="Newman J.D."/>
            <person name="Ferguson M.B."/>
            <person name="Miller J.R."/>
        </authorList>
    </citation>
    <scope>NUCLEOTIDE SEQUENCE [LARGE SCALE GENOMIC DNA]</scope>
    <source>
        <strain evidence="3 4">KCTC 12483</strain>
    </source>
</reference>
<dbReference type="STRING" id="452084.AR438_09090"/>
<dbReference type="EMBL" id="LLYZ01000005">
    <property type="protein sequence ID" value="KQK25741.1"/>
    <property type="molecule type" value="Genomic_DNA"/>
</dbReference>
<accession>A0A0Q3HTD6</accession>
<dbReference type="AlphaFoldDB" id="A0A0Q3HTD6"/>
<protein>
    <submittedName>
        <fullName evidence="3">ABC transporter permease</fullName>
    </submittedName>
</protein>
<keyword evidence="1" id="KW-1133">Transmembrane helix</keyword>
<organism evidence="3 4">
    <name type="scientific">Chryseobacterium aquaticum</name>
    <dbReference type="NCBI Taxonomy" id="452084"/>
    <lineage>
        <taxon>Bacteria</taxon>
        <taxon>Pseudomonadati</taxon>
        <taxon>Bacteroidota</taxon>
        <taxon>Flavobacteriia</taxon>
        <taxon>Flavobacteriales</taxon>
        <taxon>Weeksellaceae</taxon>
        <taxon>Chryseobacterium group</taxon>
        <taxon>Chryseobacterium</taxon>
    </lineage>
</organism>
<evidence type="ECO:0000313" key="3">
    <source>
        <dbReference type="EMBL" id="KQK25741.1"/>
    </source>
</evidence>
<keyword evidence="1" id="KW-0472">Membrane</keyword>
<sequence length="215" mass="25081">MEEKKTTLLHIVSRIISDFFNPLVSLFIYFVYFSIQNYTFKEASTHFLPILLITILPVIIWIVWNVKTGRYTNMDVSNRVQRKSLYIFIAVCIVSYLAFNYIKNGFIDFVMLFILILLFALQFSNLYIKSSMHTAFNIFVAALFFAFNVEIGFVWLAIAILVGITRVILKRHTIKEVFMGAGIAFLVSFIYLYCNIQFQQQNESIEELPIETTIK</sequence>
<proteinExistence type="predicted"/>
<feature type="domain" description="Phosphatidic acid phosphatase type 2/haloperoxidase" evidence="2">
    <location>
        <begin position="131"/>
        <end position="194"/>
    </location>
</feature>
<dbReference type="Proteomes" id="UP000051682">
    <property type="component" value="Unassembled WGS sequence"/>
</dbReference>